<keyword evidence="2" id="KW-1185">Reference proteome</keyword>
<sequence>MLSPHVRFEGFTATDWVRVLSLFRPRRTSGELRDPNRPRGGVIAVHDRGRLQKLLHTNVGRLGIDDIPWPMTAEELAKRHEASFCIVLESGTLERIMERFAARARRGDDLATQTLTLFSLAQDELAAGRLAAWPLRLRGVPIPTPGMVRRSLDAVCPIGKALVLGIFEGGELWASVALKRGQDGISLILGPDEIRGDMGLLSGDWRRDYRHLSHAIEDRVGPIAFGCYAETATFRALEVDPSPGAWARAAFVRDIILSPLPAPMAIPLGIDASRAAFLAMRKVMERVDSNGVVAGSIERLWDRAAKSAQHGELEEMLGFHPLELLRKLLVRED</sequence>
<gene>
    <name evidence="1" type="ORF">GF068_33040</name>
</gene>
<evidence type="ECO:0000313" key="2">
    <source>
        <dbReference type="Proteomes" id="UP000440224"/>
    </source>
</evidence>
<accession>A0A6N7Q346</accession>
<dbReference type="EMBL" id="WJIE01000013">
    <property type="protein sequence ID" value="MRG96714.1"/>
    <property type="molecule type" value="Genomic_DNA"/>
</dbReference>
<proteinExistence type="predicted"/>
<name>A0A6N7Q346_9BACT</name>
<evidence type="ECO:0000313" key="1">
    <source>
        <dbReference type="EMBL" id="MRG96714.1"/>
    </source>
</evidence>
<reference evidence="1 2" key="1">
    <citation type="submission" date="2019-10" db="EMBL/GenBank/DDBJ databases">
        <title>A soil myxobacterium in the family Polyangiaceae.</title>
        <authorList>
            <person name="Li Y."/>
            <person name="Wang J."/>
        </authorList>
    </citation>
    <scope>NUCLEOTIDE SEQUENCE [LARGE SCALE GENOMIC DNA]</scope>
    <source>
        <strain evidence="1 2">DSM 14734</strain>
    </source>
</reference>
<comment type="caution">
    <text evidence="1">The sequence shown here is derived from an EMBL/GenBank/DDBJ whole genome shotgun (WGS) entry which is preliminary data.</text>
</comment>
<protein>
    <submittedName>
        <fullName evidence="1">Uncharacterized protein</fullName>
    </submittedName>
</protein>
<dbReference type="RefSeq" id="WP_338046668.1">
    <property type="nucleotide sequence ID" value="NZ_WJIE01000013.1"/>
</dbReference>
<organism evidence="1 2">
    <name type="scientific">Polyangium spumosum</name>
    <dbReference type="NCBI Taxonomy" id="889282"/>
    <lineage>
        <taxon>Bacteria</taxon>
        <taxon>Pseudomonadati</taxon>
        <taxon>Myxococcota</taxon>
        <taxon>Polyangia</taxon>
        <taxon>Polyangiales</taxon>
        <taxon>Polyangiaceae</taxon>
        <taxon>Polyangium</taxon>
    </lineage>
</organism>
<dbReference type="AlphaFoldDB" id="A0A6N7Q346"/>
<dbReference type="Proteomes" id="UP000440224">
    <property type="component" value="Unassembled WGS sequence"/>
</dbReference>